<proteinExistence type="inferred from homology"/>
<keyword evidence="10" id="KW-1185">Reference proteome</keyword>
<protein>
    <submittedName>
        <fullName evidence="9">FtsX-like permease family protein</fullName>
    </submittedName>
</protein>
<evidence type="ECO:0000256" key="5">
    <source>
        <dbReference type="ARBA" id="ARBA00023136"/>
    </source>
</evidence>
<feature type="transmembrane region" description="Helical" evidence="7">
    <location>
        <begin position="1064"/>
        <end position="1088"/>
    </location>
</feature>
<feature type="transmembrane region" description="Helical" evidence="7">
    <location>
        <begin position="969"/>
        <end position="992"/>
    </location>
</feature>
<comment type="subcellular location">
    <subcellularLocation>
        <location evidence="1">Cell membrane</location>
        <topology evidence="1">Multi-pass membrane protein</topology>
    </subcellularLocation>
</comment>
<dbReference type="InterPro" id="IPR003838">
    <property type="entry name" value="ABC3_permease_C"/>
</dbReference>
<dbReference type="PANTHER" id="PTHR30572:SF4">
    <property type="entry name" value="ABC TRANSPORTER PERMEASE YTRF"/>
    <property type="match status" value="1"/>
</dbReference>
<feature type="domain" description="ABC3 transporter permease C-terminal" evidence="8">
    <location>
        <begin position="974"/>
        <end position="1087"/>
    </location>
</feature>
<sequence length="1106" mass="116050">MRGRTPLVLRRAFSEPLLLLAAFGSILLATTTLVALTMYASSIAQVGVRRAMETASPDLTAIRVTAPVQQATYQRIDRSVRDRLAARVRDGGAEVPQRLTFSARSDSYAMPGQERRRQPDLTRFGVYDGIERSARLVTGAWPRPSETGTVEVALSEPAAQAMNLTAGSGFTVVGRLDHKPVRAKVTGVFQLQDPYSDRWNGEDLLRKGTDRGNYTTYGPLMVPRATFLARFTATSIAATWTSVPDLRRLPPERLRPFAASVSAVGEDLQRDCRACTTFTRLPDMLTQLDQAALVARSTMLVPVLQLLLLAAYALVLTARLLADHRRMEMALLRSRGAGSLRLTVLTGAEALLVAVPCAVVAPFLAPALLSLVNAIPWIQAAGVRITPRPDAATFAIAAGVALACAVLLALPALRGARRTYVEEQAVRGRGERQGLLERAGGDIALLAIAALAIWQLQHYGAPVTATTGGDLGIDPLIVTGPALALLCGGMLGLRLVPRVSRLAERFTSRRPGLAPALGAWQVSRRPLRYSGPALLLTMAVAIGVVSMATAATWRTSQRDQARHQAAADLRVSGPVEAPELGPLGRGATYGGLAGVRAISPVYRGVTSFSGANPTLLAADAAKLERLLMLRPDLSSASVRTIAARLTAGRPAAPGLPLPGTPKSLSMTARFGVDVPADRAGYDGLRIQVLLSDALGAHREVQIGPLPADGRSHPVTVDLAALAGRTGALSYPLHLRGFLMDVPVPASGSGLTLTLSGARTDTGAPVILPEALRWGPVLRGEGHVDASKITATGGPALLSLAVPAPKAQKPPRQSDPEHLAVVAAPAALPAADLAPHLDGSAGAIFRPVPVVLTADLASAQNLTEGRTATINMEGEQLKVQVAAIVASMPGTPAGTPAILADLPTMLTRDVFAARVPRAAGEWWMATRDGDTAAAATQLAHHPEWDQTVVDLGSLTQRLRDDPLASGLQGALILGFVAALIFAVLGFLVNAAVAARERTAEFAILRALGMSFRQIFGLLAVEQTFLIGLSLAGGTVLAIAVASLVVPHIVLTGQAVSVTPSVLLDIPWPATAALLAVVAALLFAIVGGLARSLRRQGLGRALRIGEDR</sequence>
<evidence type="ECO:0000256" key="3">
    <source>
        <dbReference type="ARBA" id="ARBA00022692"/>
    </source>
</evidence>
<keyword evidence="4 7" id="KW-1133">Transmembrane helix</keyword>
<evidence type="ECO:0000256" key="6">
    <source>
        <dbReference type="ARBA" id="ARBA00038076"/>
    </source>
</evidence>
<dbReference type="EMBL" id="JBHTCG010000001">
    <property type="protein sequence ID" value="MFC7380864.1"/>
    <property type="molecule type" value="Genomic_DNA"/>
</dbReference>
<feature type="transmembrane region" description="Helical" evidence="7">
    <location>
        <begin position="391"/>
        <end position="414"/>
    </location>
</feature>
<keyword evidence="5 7" id="KW-0472">Membrane</keyword>
<feature type="transmembrane region" description="Helical" evidence="7">
    <location>
        <begin position="299"/>
        <end position="321"/>
    </location>
</feature>
<comment type="similarity">
    <text evidence="6">Belongs to the ABC-4 integral membrane protein family.</text>
</comment>
<evidence type="ECO:0000256" key="4">
    <source>
        <dbReference type="ARBA" id="ARBA00022989"/>
    </source>
</evidence>
<dbReference type="Pfam" id="PF02687">
    <property type="entry name" value="FtsX"/>
    <property type="match status" value="2"/>
</dbReference>
<gene>
    <name evidence="9" type="ORF">ACFQSB_01520</name>
</gene>
<feature type="transmembrane region" description="Helical" evidence="7">
    <location>
        <begin position="533"/>
        <end position="553"/>
    </location>
</feature>
<evidence type="ECO:0000313" key="9">
    <source>
        <dbReference type="EMBL" id="MFC7380864.1"/>
    </source>
</evidence>
<comment type="caution">
    <text evidence="9">The sequence shown here is derived from an EMBL/GenBank/DDBJ whole genome shotgun (WGS) entry which is preliminary data.</text>
</comment>
<evidence type="ECO:0000259" key="8">
    <source>
        <dbReference type="Pfam" id="PF02687"/>
    </source>
</evidence>
<dbReference type="RefSeq" id="WP_380823851.1">
    <property type="nucleotide sequence ID" value="NZ_JBHTCG010000001.1"/>
</dbReference>
<organism evidence="9 10">
    <name type="scientific">Sphaerisporangium rhizosphaerae</name>
    <dbReference type="NCBI Taxonomy" id="2269375"/>
    <lineage>
        <taxon>Bacteria</taxon>
        <taxon>Bacillati</taxon>
        <taxon>Actinomycetota</taxon>
        <taxon>Actinomycetes</taxon>
        <taxon>Streptosporangiales</taxon>
        <taxon>Streptosporangiaceae</taxon>
        <taxon>Sphaerisporangium</taxon>
    </lineage>
</organism>
<keyword evidence="2" id="KW-1003">Cell membrane</keyword>
<feature type="transmembrane region" description="Helical" evidence="7">
    <location>
        <begin position="435"/>
        <end position="456"/>
    </location>
</feature>
<accession>A0ABW2NX42</accession>
<dbReference type="PANTHER" id="PTHR30572">
    <property type="entry name" value="MEMBRANE COMPONENT OF TRANSPORTER-RELATED"/>
    <property type="match status" value="1"/>
</dbReference>
<dbReference type="InterPro" id="IPR050250">
    <property type="entry name" value="Macrolide_Exporter_MacB"/>
</dbReference>
<evidence type="ECO:0000256" key="7">
    <source>
        <dbReference type="SAM" id="Phobius"/>
    </source>
</evidence>
<feature type="domain" description="ABC3 transporter permease C-terminal" evidence="8">
    <location>
        <begin position="305"/>
        <end position="419"/>
    </location>
</feature>
<name>A0ABW2NX42_9ACTN</name>
<dbReference type="Proteomes" id="UP001596496">
    <property type="component" value="Unassembled WGS sequence"/>
</dbReference>
<feature type="transmembrane region" description="Helical" evidence="7">
    <location>
        <begin position="342"/>
        <end position="371"/>
    </location>
</feature>
<feature type="transmembrane region" description="Helical" evidence="7">
    <location>
        <begin position="476"/>
        <end position="496"/>
    </location>
</feature>
<evidence type="ECO:0000256" key="2">
    <source>
        <dbReference type="ARBA" id="ARBA00022475"/>
    </source>
</evidence>
<evidence type="ECO:0000313" key="10">
    <source>
        <dbReference type="Proteomes" id="UP001596496"/>
    </source>
</evidence>
<feature type="transmembrane region" description="Helical" evidence="7">
    <location>
        <begin position="1013"/>
        <end position="1044"/>
    </location>
</feature>
<reference evidence="10" key="1">
    <citation type="journal article" date="2019" name="Int. J. Syst. Evol. Microbiol.">
        <title>The Global Catalogue of Microorganisms (GCM) 10K type strain sequencing project: providing services to taxonomists for standard genome sequencing and annotation.</title>
        <authorList>
            <consortium name="The Broad Institute Genomics Platform"/>
            <consortium name="The Broad Institute Genome Sequencing Center for Infectious Disease"/>
            <person name="Wu L."/>
            <person name="Ma J."/>
        </authorList>
    </citation>
    <scope>NUCLEOTIDE SEQUENCE [LARGE SCALE GENOMIC DNA]</scope>
    <source>
        <strain evidence="10">CECT 7649</strain>
    </source>
</reference>
<keyword evidence="3 7" id="KW-0812">Transmembrane</keyword>
<evidence type="ECO:0000256" key="1">
    <source>
        <dbReference type="ARBA" id="ARBA00004651"/>
    </source>
</evidence>